<dbReference type="Gene3D" id="3.30.70.560">
    <property type="entry name" value="7,8-Dihydro-6-hydroxymethylpterin-pyrophosphokinase HPPK"/>
    <property type="match status" value="1"/>
</dbReference>
<dbReference type="InterPro" id="IPR035907">
    <property type="entry name" value="Hppk_sf"/>
</dbReference>
<dbReference type="SUPFAM" id="SSF55620">
    <property type="entry name" value="Tetrahydrobiopterin biosynthesis enzymes-like"/>
    <property type="match status" value="1"/>
</dbReference>
<evidence type="ECO:0000256" key="1">
    <source>
        <dbReference type="ARBA" id="ARBA00000198"/>
    </source>
</evidence>
<keyword evidence="12 13" id="KW-0456">Lyase</keyword>
<comment type="catalytic activity">
    <reaction evidence="1">
        <text>6-hydroxymethyl-7,8-dihydropterin + ATP = (7,8-dihydropterin-6-yl)methyl diphosphate + AMP + H(+)</text>
        <dbReference type="Rhea" id="RHEA:11412"/>
        <dbReference type="ChEBI" id="CHEBI:15378"/>
        <dbReference type="ChEBI" id="CHEBI:30616"/>
        <dbReference type="ChEBI" id="CHEBI:44841"/>
        <dbReference type="ChEBI" id="CHEBI:72950"/>
        <dbReference type="ChEBI" id="CHEBI:456215"/>
        <dbReference type="EC" id="2.7.6.3"/>
    </reaction>
</comment>
<keyword evidence="8" id="KW-0547">Nucleotide-binding</keyword>
<proteinExistence type="inferred from homology"/>
<dbReference type="GO" id="GO:0046654">
    <property type="term" value="P:tetrahydrofolate biosynthetic process"/>
    <property type="evidence" value="ECO:0007669"/>
    <property type="project" value="UniProtKB-UniRule"/>
</dbReference>
<dbReference type="EC" id="2.7.6.3" evidence="13"/>
<comment type="pathway">
    <text evidence="4">Cofactor biosynthesis; tetrahydrofolate biosynthesis; 2-amino-4-hydroxy-6-hydroxymethyl-7,8-dihydropteridine diphosphate from 7,8-dihydroneopterin triphosphate: step 4/4.</text>
</comment>
<dbReference type="CDD" id="cd00483">
    <property type="entry name" value="HPPK"/>
    <property type="match status" value="1"/>
</dbReference>
<evidence type="ECO:0000256" key="11">
    <source>
        <dbReference type="ARBA" id="ARBA00022909"/>
    </source>
</evidence>
<dbReference type="Pfam" id="PF02152">
    <property type="entry name" value="FolB"/>
    <property type="match status" value="1"/>
</dbReference>
<dbReference type="PANTHER" id="PTHR43071:SF1">
    <property type="entry name" value="2-AMINO-4-HYDROXY-6-HYDROXYMETHYLDIHYDROPTERIDINE PYROPHOSPHOKINASE"/>
    <property type="match status" value="1"/>
</dbReference>
<comment type="function">
    <text evidence="13">Catalyzes the conversion of 7,8-dihydroneopterin to 6-hydroxymethyl-7,8-dihydropterin.</text>
</comment>
<name>A0A7G9FKS3_9FIRM</name>
<evidence type="ECO:0000313" key="15">
    <source>
        <dbReference type="EMBL" id="QNL99154.1"/>
    </source>
</evidence>
<dbReference type="EC" id="4.1.2.25" evidence="13"/>
<evidence type="ECO:0000256" key="5">
    <source>
        <dbReference type="ARBA" id="ARBA00005708"/>
    </source>
</evidence>
<dbReference type="EMBL" id="CP060632">
    <property type="protein sequence ID" value="QNL99154.1"/>
    <property type="molecule type" value="Genomic_DNA"/>
</dbReference>
<keyword evidence="7 15" id="KW-0808">Transferase</keyword>
<keyword evidence="16" id="KW-1185">Reference proteome</keyword>
<dbReference type="NCBIfam" id="TIGR01498">
    <property type="entry name" value="folK"/>
    <property type="match status" value="1"/>
</dbReference>
<dbReference type="FunFam" id="3.30.1130.10:FF:000003">
    <property type="entry name" value="7,8-dihydroneopterin aldolase"/>
    <property type="match status" value="1"/>
</dbReference>
<dbReference type="GO" id="GO:0004150">
    <property type="term" value="F:dihydroneopterin aldolase activity"/>
    <property type="evidence" value="ECO:0007669"/>
    <property type="project" value="UniProtKB-UniRule"/>
</dbReference>
<evidence type="ECO:0000256" key="6">
    <source>
        <dbReference type="ARBA" id="ARBA00009640"/>
    </source>
</evidence>
<comment type="pathway">
    <text evidence="3 13">Cofactor biosynthesis; tetrahydrofolate biosynthesis; 2-amino-4-hydroxy-6-hydroxymethyl-7,8-dihydropteridine diphosphate from 7,8-dihydroneopterin triphosphate: step 3/4.</text>
</comment>
<feature type="domain" description="7,8-dihydro-6-hydroxymethylpterin-pyrophosphokinase" evidence="14">
    <location>
        <begin position="206"/>
        <end position="217"/>
    </location>
</feature>
<keyword evidence="9 15" id="KW-0418">Kinase</keyword>
<dbReference type="NCBIfam" id="TIGR00526">
    <property type="entry name" value="folB_dom"/>
    <property type="match status" value="1"/>
</dbReference>
<dbReference type="InterPro" id="IPR000550">
    <property type="entry name" value="Hppk"/>
</dbReference>
<dbReference type="UniPathway" id="UPA00077">
    <property type="reaction ID" value="UER00154"/>
</dbReference>
<evidence type="ECO:0000256" key="8">
    <source>
        <dbReference type="ARBA" id="ARBA00022741"/>
    </source>
</evidence>
<evidence type="ECO:0000256" key="10">
    <source>
        <dbReference type="ARBA" id="ARBA00022840"/>
    </source>
</evidence>
<evidence type="ECO:0000256" key="4">
    <source>
        <dbReference type="ARBA" id="ARBA00005051"/>
    </source>
</evidence>
<sequence>MDKIWIKDLEIFAYHGVLAEEKRNGQKFYVTVSMDVDLHAAGMTDDLDKTVNYAEVCELIRRTMQEESYDLIEAAAENVADAILLAYPQIKMVHVIVSKPGAPIPMDFDTVCVDITRGRHIAYLGIGSNLGDKEAYLDYAVDQLNKDEYIQVTKVSSYIITEPYGDVEQDDFLNGCLEIETIYSPQDLLAVINDIEQGAGRKRLIHWGPRTLDIDILLYDQEMIMEDTLKVPHVEMAKRAFVLEPLAEIAPYAYHPGYHKTIIELLEILQNKKD</sequence>
<dbReference type="NCBIfam" id="TIGR00525">
    <property type="entry name" value="folB"/>
    <property type="match status" value="1"/>
</dbReference>
<dbReference type="InterPro" id="IPR043133">
    <property type="entry name" value="GTP-CH-I_C/QueF"/>
</dbReference>
<dbReference type="InterPro" id="IPR006157">
    <property type="entry name" value="FolB_dom"/>
</dbReference>
<keyword evidence="10" id="KW-0067">ATP-binding</keyword>
<protein>
    <recommendedName>
        <fullName evidence="13">Bifunctional folate synthesis protein</fullName>
    </recommendedName>
    <domain>
        <recommendedName>
            <fullName evidence="13">Dihydroneopterin aldolase</fullName>
            <shortName evidence="13">DHNA</shortName>
            <ecNumber evidence="13">4.1.2.25</ecNumber>
        </recommendedName>
        <alternativeName>
            <fullName evidence="13">7,8-dihydroneopterin aldolase</fullName>
        </alternativeName>
    </domain>
    <domain>
        <recommendedName>
            <fullName evidence="13">2-amino-4-hydroxy-6-hydroxymethyldihydropteridine pyrophosphokinase</fullName>
            <ecNumber evidence="13">2.7.6.3</ecNumber>
        </recommendedName>
        <alternativeName>
            <fullName evidence="13">6-hydroxymethyl-7,8-dihydropterin pyrophosphokinase</fullName>
            <shortName evidence="13">PPPK</shortName>
        </alternativeName>
        <alternativeName>
            <fullName evidence="13">7,8-dihydro-6-hydroxymethylpterin pyrophosphokinase</fullName>
            <shortName evidence="13">HPPK</shortName>
        </alternativeName>
    </domain>
</protein>
<dbReference type="GO" id="GO:0016301">
    <property type="term" value="F:kinase activity"/>
    <property type="evidence" value="ECO:0007669"/>
    <property type="project" value="UniProtKB-KW"/>
</dbReference>
<dbReference type="SMART" id="SM00905">
    <property type="entry name" value="FolB"/>
    <property type="match status" value="1"/>
</dbReference>
<evidence type="ECO:0000256" key="3">
    <source>
        <dbReference type="ARBA" id="ARBA00005013"/>
    </source>
</evidence>
<dbReference type="Proteomes" id="UP000515819">
    <property type="component" value="Chromosome"/>
</dbReference>
<accession>A0A7G9FKS3</accession>
<dbReference type="PANTHER" id="PTHR43071">
    <property type="entry name" value="2-AMINO-4-HYDROXY-6-HYDROXYMETHYLDIHYDROPTERIDINE PYROPHOSPHOKINASE"/>
    <property type="match status" value="1"/>
</dbReference>
<dbReference type="RefSeq" id="WP_021985304.1">
    <property type="nucleotide sequence ID" value="NZ_CP060632.1"/>
</dbReference>
<dbReference type="GO" id="GO:0003848">
    <property type="term" value="F:2-amino-4-hydroxy-6-hydroxymethyldihydropteridine diphosphokinase activity"/>
    <property type="evidence" value="ECO:0007669"/>
    <property type="project" value="UniProtKB-EC"/>
</dbReference>
<dbReference type="PROSITE" id="PS00794">
    <property type="entry name" value="HPPK"/>
    <property type="match status" value="1"/>
</dbReference>
<comment type="similarity">
    <text evidence="6">In the N-terminal section; belongs to the DHNA family.</text>
</comment>
<evidence type="ECO:0000256" key="7">
    <source>
        <dbReference type="ARBA" id="ARBA00022679"/>
    </source>
</evidence>
<dbReference type="Pfam" id="PF01288">
    <property type="entry name" value="HPPK"/>
    <property type="match status" value="1"/>
</dbReference>
<comment type="similarity">
    <text evidence="5 13">Belongs to the DHNA family.</text>
</comment>
<dbReference type="GO" id="GO:0046656">
    <property type="term" value="P:folic acid biosynthetic process"/>
    <property type="evidence" value="ECO:0007669"/>
    <property type="project" value="UniProtKB-UniRule"/>
</dbReference>
<dbReference type="InterPro" id="IPR006156">
    <property type="entry name" value="Dihydroneopterin_aldolase"/>
</dbReference>
<dbReference type="KEGG" id="wcp:H9Q76_10480"/>
<reference evidence="15 16" key="1">
    <citation type="submission" date="2020-08" db="EMBL/GenBank/DDBJ databases">
        <authorList>
            <person name="Liu C."/>
            <person name="Sun Q."/>
        </authorList>
    </citation>
    <scope>NUCLEOTIDE SEQUENCE [LARGE SCALE GENOMIC DNA]</scope>
    <source>
        <strain evidence="15 16">NSJ-4</strain>
    </source>
</reference>
<evidence type="ECO:0000313" key="16">
    <source>
        <dbReference type="Proteomes" id="UP000515819"/>
    </source>
</evidence>
<keyword evidence="11 13" id="KW-0289">Folate biosynthesis</keyword>
<dbReference type="GO" id="GO:0005524">
    <property type="term" value="F:ATP binding"/>
    <property type="evidence" value="ECO:0007669"/>
    <property type="project" value="UniProtKB-KW"/>
</dbReference>
<dbReference type="AlphaFoldDB" id="A0A7G9FKS3"/>
<dbReference type="CDD" id="cd00534">
    <property type="entry name" value="DHNA_DHNTPE"/>
    <property type="match status" value="1"/>
</dbReference>
<organism evidence="15 16">
    <name type="scientific">Wujia chipingensis</name>
    <dbReference type="NCBI Taxonomy" id="2763670"/>
    <lineage>
        <taxon>Bacteria</taxon>
        <taxon>Bacillati</taxon>
        <taxon>Bacillota</taxon>
        <taxon>Clostridia</taxon>
        <taxon>Lachnospirales</taxon>
        <taxon>Lachnospiraceae</taxon>
        <taxon>Wujia</taxon>
    </lineage>
</organism>
<gene>
    <name evidence="15" type="primary">folK</name>
    <name evidence="15" type="ORF">H9Q76_10480</name>
</gene>
<evidence type="ECO:0000256" key="12">
    <source>
        <dbReference type="ARBA" id="ARBA00023239"/>
    </source>
</evidence>
<evidence type="ECO:0000256" key="2">
    <source>
        <dbReference type="ARBA" id="ARBA00001353"/>
    </source>
</evidence>
<dbReference type="SUPFAM" id="SSF55083">
    <property type="entry name" value="6-hydroxymethyl-7,8-dihydropterin pyrophosphokinase, HPPK"/>
    <property type="match status" value="1"/>
</dbReference>
<comment type="catalytic activity">
    <reaction evidence="2 13">
        <text>7,8-dihydroneopterin = 6-hydroxymethyl-7,8-dihydropterin + glycolaldehyde</text>
        <dbReference type="Rhea" id="RHEA:10540"/>
        <dbReference type="ChEBI" id="CHEBI:17001"/>
        <dbReference type="ChEBI" id="CHEBI:17071"/>
        <dbReference type="ChEBI" id="CHEBI:44841"/>
        <dbReference type="EC" id="4.1.2.25"/>
    </reaction>
</comment>
<evidence type="ECO:0000259" key="14">
    <source>
        <dbReference type="PROSITE" id="PS00794"/>
    </source>
</evidence>
<evidence type="ECO:0000256" key="13">
    <source>
        <dbReference type="RuleBase" id="RU362079"/>
    </source>
</evidence>
<dbReference type="Gene3D" id="3.30.1130.10">
    <property type="match status" value="1"/>
</dbReference>
<evidence type="ECO:0000256" key="9">
    <source>
        <dbReference type="ARBA" id="ARBA00022777"/>
    </source>
</evidence>